<feature type="region of interest" description="Disordered" evidence="1">
    <location>
        <begin position="323"/>
        <end position="346"/>
    </location>
</feature>
<evidence type="ECO:0000256" key="1">
    <source>
        <dbReference type="SAM" id="MobiDB-lite"/>
    </source>
</evidence>
<dbReference type="AlphaFoldDB" id="A0A158QBD1"/>
<reference evidence="4" key="1">
    <citation type="submission" date="2016-04" db="UniProtKB">
        <authorList>
            <consortium name="WormBaseParasite"/>
        </authorList>
    </citation>
    <scope>IDENTIFICATION</scope>
</reference>
<accession>A0A158QBD1</accession>
<evidence type="ECO:0000313" key="3">
    <source>
        <dbReference type="Proteomes" id="UP000274131"/>
    </source>
</evidence>
<dbReference type="WBParaSite" id="EVEC_0000914301-mRNA-1">
    <property type="protein sequence ID" value="EVEC_0000914301-mRNA-1"/>
    <property type="gene ID" value="EVEC_0000914301"/>
</dbReference>
<evidence type="ECO:0000313" key="2">
    <source>
        <dbReference type="EMBL" id="VDD93833.1"/>
    </source>
</evidence>
<proteinExistence type="predicted"/>
<dbReference type="Proteomes" id="UP000274131">
    <property type="component" value="Unassembled WGS sequence"/>
</dbReference>
<organism evidence="4">
    <name type="scientific">Enterobius vermicularis</name>
    <name type="common">Human pinworm</name>
    <dbReference type="NCBI Taxonomy" id="51028"/>
    <lineage>
        <taxon>Eukaryota</taxon>
        <taxon>Metazoa</taxon>
        <taxon>Ecdysozoa</taxon>
        <taxon>Nematoda</taxon>
        <taxon>Chromadorea</taxon>
        <taxon>Rhabditida</taxon>
        <taxon>Spirurina</taxon>
        <taxon>Oxyuridomorpha</taxon>
        <taxon>Oxyuroidea</taxon>
        <taxon>Oxyuridae</taxon>
        <taxon>Enterobius</taxon>
    </lineage>
</organism>
<reference evidence="2 3" key="2">
    <citation type="submission" date="2018-10" db="EMBL/GenBank/DDBJ databases">
        <authorList>
            <consortium name="Pathogen Informatics"/>
        </authorList>
    </citation>
    <scope>NUCLEOTIDE SEQUENCE [LARGE SCALE GENOMIC DNA]</scope>
</reference>
<keyword evidence="3" id="KW-1185">Reference proteome</keyword>
<gene>
    <name evidence="2" type="ORF">EVEC_LOCUS8584</name>
</gene>
<dbReference type="OrthoDB" id="5865157at2759"/>
<name>A0A158QBD1_ENTVE</name>
<protein>
    <submittedName>
        <fullName evidence="4">E3 SUMO-protein ligase KIAA1586-like</fullName>
    </submittedName>
</protein>
<dbReference type="EMBL" id="UXUI01009496">
    <property type="protein sequence ID" value="VDD93833.1"/>
    <property type="molecule type" value="Genomic_DNA"/>
</dbReference>
<evidence type="ECO:0000313" key="4">
    <source>
        <dbReference type="WBParaSite" id="EVEC_0000914301-mRNA-1"/>
    </source>
</evidence>
<sequence>MLFLPRVVKSEAANDIATLETELFRKVRDDLELTGMQKLRYRLSQESVDDEILVTKHEFMHDKCLSLTDGQTELRHTLWQWLYRATEMVMDVGHKLCPSPVILEKKCSKTKRQMAAAEEYQTMLSLFNSRTITFSSSKDVAKVFKIVLEEDMKKSTLTKAMMIRFCDENAGHLSFAFTNSEDSSKPFMGSLSADQIKDFKQGLPEFLFDESFPKQYDKIIRTEIDRTVSDSSELNVTAVRKKSIFNNYNTLRLQNDCIQIKDSDSIRINPLTGERVSALDYDLSPGLPQISEMPPQERVNFDCSEAPKSNDTVTENILDNLCSPSLENQQRKDEKADTPPPYVLSN</sequence>